<feature type="domain" description="Inner centromere protein ARK-binding" evidence="10">
    <location>
        <begin position="684"/>
        <end position="716"/>
    </location>
</feature>
<evidence type="ECO:0000256" key="8">
    <source>
        <dbReference type="SAM" id="MobiDB-lite"/>
    </source>
</evidence>
<feature type="compositionally biased region" description="Polar residues" evidence="8">
    <location>
        <begin position="1042"/>
        <end position="1051"/>
    </location>
</feature>
<dbReference type="EMBL" id="MIGC01002630">
    <property type="protein sequence ID" value="PHJ20725.1"/>
    <property type="molecule type" value="Genomic_DNA"/>
</dbReference>
<keyword evidence="4" id="KW-0963">Cytoplasm</keyword>
<evidence type="ECO:0000256" key="3">
    <source>
        <dbReference type="ARBA" id="ARBA00010042"/>
    </source>
</evidence>
<feature type="region of interest" description="Disordered" evidence="8">
    <location>
        <begin position="506"/>
        <end position="587"/>
    </location>
</feature>
<evidence type="ECO:0000256" key="9">
    <source>
        <dbReference type="SAM" id="SignalP"/>
    </source>
</evidence>
<keyword evidence="6" id="KW-0539">Nucleus</keyword>
<dbReference type="GeneID" id="94428813"/>
<feature type="compositionally biased region" description="Basic residues" evidence="8">
    <location>
        <begin position="948"/>
        <end position="961"/>
    </location>
</feature>
<dbReference type="InterPro" id="IPR005635">
    <property type="entry name" value="Inner_centromere_prot_ARK-bd"/>
</dbReference>
<feature type="coiled-coil region" evidence="7">
    <location>
        <begin position="785"/>
        <end position="831"/>
    </location>
</feature>
<dbReference type="GO" id="GO:0005634">
    <property type="term" value="C:nucleus"/>
    <property type="evidence" value="ECO:0007669"/>
    <property type="project" value="UniProtKB-SubCell"/>
</dbReference>
<evidence type="ECO:0000256" key="5">
    <source>
        <dbReference type="ARBA" id="ARBA00023212"/>
    </source>
</evidence>
<feature type="region of interest" description="Disordered" evidence="8">
    <location>
        <begin position="643"/>
        <end position="667"/>
    </location>
</feature>
<feature type="region of interest" description="Disordered" evidence="8">
    <location>
        <begin position="360"/>
        <end position="395"/>
    </location>
</feature>
<feature type="region of interest" description="Disordered" evidence="8">
    <location>
        <begin position="935"/>
        <end position="1109"/>
    </location>
</feature>
<name>A0A2C6KXI5_9APIC</name>
<feature type="region of interest" description="Disordered" evidence="8">
    <location>
        <begin position="222"/>
        <end position="243"/>
    </location>
</feature>
<feature type="compositionally biased region" description="Basic and acidic residues" evidence="8">
    <location>
        <begin position="1081"/>
        <end position="1096"/>
    </location>
</feature>
<feature type="compositionally biased region" description="Basic and acidic residues" evidence="8">
    <location>
        <begin position="964"/>
        <end position="993"/>
    </location>
</feature>
<feature type="compositionally biased region" description="Basic and acidic residues" evidence="8">
    <location>
        <begin position="935"/>
        <end position="944"/>
    </location>
</feature>
<evidence type="ECO:0000313" key="12">
    <source>
        <dbReference type="Proteomes" id="UP000221165"/>
    </source>
</evidence>
<feature type="compositionally biased region" description="Basic and acidic residues" evidence="8">
    <location>
        <begin position="367"/>
        <end position="383"/>
    </location>
</feature>
<keyword evidence="7" id="KW-0175">Coiled coil</keyword>
<evidence type="ECO:0000256" key="6">
    <source>
        <dbReference type="ARBA" id="ARBA00023242"/>
    </source>
</evidence>
<feature type="compositionally biased region" description="Polar residues" evidence="8">
    <location>
        <begin position="471"/>
        <end position="482"/>
    </location>
</feature>
<dbReference type="OrthoDB" id="354847at2759"/>
<feature type="compositionally biased region" description="Basic and acidic residues" evidence="8">
    <location>
        <begin position="561"/>
        <end position="571"/>
    </location>
</feature>
<keyword evidence="12" id="KW-1185">Reference proteome</keyword>
<comment type="subcellular location">
    <subcellularLocation>
        <location evidence="2">Cytoplasm</location>
        <location evidence="2">Cytoskeleton</location>
        <location evidence="2">Spindle</location>
    </subcellularLocation>
    <subcellularLocation>
        <location evidence="1">Nucleus</location>
    </subcellularLocation>
</comment>
<feature type="signal peptide" evidence="9">
    <location>
        <begin position="1"/>
        <end position="19"/>
    </location>
</feature>
<feature type="compositionally biased region" description="Basic residues" evidence="8">
    <location>
        <begin position="92"/>
        <end position="112"/>
    </location>
</feature>
<evidence type="ECO:0000256" key="1">
    <source>
        <dbReference type="ARBA" id="ARBA00004123"/>
    </source>
</evidence>
<feature type="region of interest" description="Disordered" evidence="8">
    <location>
        <begin position="407"/>
        <end position="437"/>
    </location>
</feature>
<feature type="compositionally biased region" description="Low complexity" evidence="8">
    <location>
        <begin position="656"/>
        <end position="667"/>
    </location>
</feature>
<keyword evidence="9" id="KW-0732">Signal</keyword>
<organism evidence="11 12">
    <name type="scientific">Cystoisospora suis</name>
    <dbReference type="NCBI Taxonomy" id="483139"/>
    <lineage>
        <taxon>Eukaryota</taxon>
        <taxon>Sar</taxon>
        <taxon>Alveolata</taxon>
        <taxon>Apicomplexa</taxon>
        <taxon>Conoidasida</taxon>
        <taxon>Coccidia</taxon>
        <taxon>Eucoccidiorida</taxon>
        <taxon>Eimeriorina</taxon>
        <taxon>Sarcocystidae</taxon>
        <taxon>Cystoisospora</taxon>
    </lineage>
</organism>
<evidence type="ECO:0000256" key="2">
    <source>
        <dbReference type="ARBA" id="ARBA00004186"/>
    </source>
</evidence>
<feature type="compositionally biased region" description="Acidic residues" evidence="8">
    <location>
        <begin position="543"/>
        <end position="553"/>
    </location>
</feature>
<proteinExistence type="inferred from homology"/>
<dbReference type="Proteomes" id="UP000221165">
    <property type="component" value="Unassembled WGS sequence"/>
</dbReference>
<evidence type="ECO:0000256" key="4">
    <source>
        <dbReference type="ARBA" id="ARBA00022490"/>
    </source>
</evidence>
<evidence type="ECO:0000313" key="11">
    <source>
        <dbReference type="EMBL" id="PHJ20725.1"/>
    </source>
</evidence>
<evidence type="ECO:0000256" key="7">
    <source>
        <dbReference type="SAM" id="Coils"/>
    </source>
</evidence>
<dbReference type="GO" id="GO:0005819">
    <property type="term" value="C:spindle"/>
    <property type="evidence" value="ECO:0007669"/>
    <property type="project" value="UniProtKB-SubCell"/>
</dbReference>
<gene>
    <name evidence="11" type="ORF">CSUI_005426</name>
</gene>
<dbReference type="VEuPathDB" id="ToxoDB:CSUI_005426"/>
<feature type="compositionally biased region" description="Low complexity" evidence="8">
    <location>
        <begin position="222"/>
        <end position="241"/>
    </location>
</feature>
<feature type="region of interest" description="Disordered" evidence="8">
    <location>
        <begin position="328"/>
        <end position="347"/>
    </location>
</feature>
<feature type="compositionally biased region" description="Polar residues" evidence="8">
    <location>
        <begin position="516"/>
        <end position="532"/>
    </location>
</feature>
<evidence type="ECO:0000259" key="10">
    <source>
        <dbReference type="Pfam" id="PF03941"/>
    </source>
</evidence>
<feature type="region of interest" description="Disordered" evidence="8">
    <location>
        <begin position="25"/>
        <end position="112"/>
    </location>
</feature>
<comment type="caution">
    <text evidence="11">The sequence shown here is derived from an EMBL/GenBank/DDBJ whole genome shotgun (WGS) entry which is preliminary data.</text>
</comment>
<feature type="compositionally biased region" description="Basic and acidic residues" evidence="8">
    <location>
        <begin position="1003"/>
        <end position="1014"/>
    </location>
</feature>
<reference evidence="11 12" key="1">
    <citation type="journal article" date="2017" name="Int. J. Parasitol.">
        <title>The genome of the protozoan parasite Cystoisospora suis and a reverse vaccinology approach to identify vaccine candidates.</title>
        <authorList>
            <person name="Palmieri N."/>
            <person name="Shrestha A."/>
            <person name="Ruttkowski B."/>
            <person name="Beck T."/>
            <person name="Vogl C."/>
            <person name="Tomley F."/>
            <person name="Blake D.P."/>
            <person name="Joachim A."/>
        </authorList>
    </citation>
    <scope>NUCLEOTIDE SEQUENCE [LARGE SCALE GENOMIC DNA]</scope>
    <source>
        <strain evidence="11 12">Wien I</strain>
    </source>
</reference>
<protein>
    <submittedName>
        <fullName evidence="11">Inner centromere ark-binding region protein</fullName>
    </submittedName>
</protein>
<feature type="region of interest" description="Disordered" evidence="8">
    <location>
        <begin position="471"/>
        <end position="492"/>
    </location>
</feature>
<feature type="chain" id="PRO_5012293396" evidence="9">
    <location>
        <begin position="20"/>
        <end position="1388"/>
    </location>
</feature>
<comment type="similarity">
    <text evidence="3">Belongs to the INCENP family.</text>
</comment>
<keyword evidence="5" id="KW-0206">Cytoskeleton</keyword>
<dbReference type="Pfam" id="PF03941">
    <property type="entry name" value="INCENP_ARK-bind"/>
    <property type="match status" value="1"/>
</dbReference>
<dbReference type="RefSeq" id="XP_067922411.1">
    <property type="nucleotide sequence ID" value="XM_068065602.1"/>
</dbReference>
<accession>A0A2C6KXI5</accession>
<sequence length="1388" mass="150931">MSNSFGSFLLGGLVQPLLGTLQNWTKKREEDKENTPVGGDKSSLSASSVTSSQQFGPILLRQGGRIIPADPAPPAGVGRGRARTPSHEICSARKRRKGGRKTHSCKKGHKLHRTTTGIPEESLEEIDSCVQNVSEGCLLVEKQLACGTGKVMRTPSQEEGGCLTKIIERTQVHTQPTGEEGKQEEFSRGASLPALPYIKQTQDPLQSSGESTETVTPELEIPPSSAFIHSASSSSSRSLPRPGEDVSIVSFAGGTEKQNSFKFIAGTSFAAQGRLNSLQSTQMDHSIPSNFPSLLSGSSSSCSSLVASSSLLVSSSFGGNNRVENTADARVLRHPPPIQSKTCPSSGAVSPFGPASLYSSSASAVEGRSEPGVTHDGHPGKIAEEDEEDDDCTGLQIPRFVRPVTALSSVSSTTAGTSSYRSFSSSRDADRSGSSSASSLVACQSGAGVCTSGTMAHGVNANVHKEGCVTTVDSSDSQTPNAFYSKDEPSEMNWPRLERSNQFPGVATHAGRSAGTVGQCQAPQRSEQSARSVFSRRMHRSQDDDDDGGEEEQQNIPDEGVESRGDEWVDRENDENQEEKGPTEVFGHRVLRPLRSKDLQQNYDALIDIVRYAKKRCEKESTELLRKDIPILYYARGLHHPSHVETFGKHPPPQRSRPYPASIPSSSSSLPSVSAALAAGARPSKCPAWATPENLAKAVHGQEKFNPFTVFGEAPPEVVLSDIYDERHYTYVSVNTRASHPAIFRLLSGRRHQGLRGLDNAMEQRGAARHPLDEEERRIRIRQTQEKLRDQVASGEISAEEAQRRWVRELQESLNKEEQDTRKQLKAFQDELIQHGFSGKLDARAFREKLLPALEAWWRGQCEIELDWRHDPLTSEECTWYIEAMGAVVDATDVISFKQACFCPTPPPYQPWAWTDSRFRLRQKAEQERAARLKTANEKKEKMGMRCNRQRVRGGRGRRGGRIGPKDVEHSIQDAEDKLHQPHSGEVEDDSQRGKGKRLRCSTRQDRGTDEYSRDGNGCVSWYSADASQAKARDKGDKAPGSTPSEGSPITPQVRLGVRGSVLVTRRGQIIQEEAGSGGEADTRSSKRQKGEKADLSRQNLRTFETEKPTTAADTISAWSSSDGHYNVSVLQDTVVHNSAETQSATTAATHTLVASSSSRAYHWNTPTKGIRSTLERRAIAEGVLTGKVVGQPPGGSLRKVSEHKDMPTQHDSAVAGSSWGDHLGSRVLQTGLQSGGIERVNNQLSPYCGVLTSALQSPDSAQGGALTRGLRGQNSIAAPLTASSTTLDRSSHVSPECIPKAASSGGIDLTARDGWRRNPFSRPLALMPRARLSIDRVYGARHNDVGRAVYQGWSLFQQTHQVACSGVSGIGPMRRRSKGRGIVEEMK</sequence>
<feature type="compositionally biased region" description="Low complexity" evidence="8">
    <location>
        <begin position="42"/>
        <end position="52"/>
    </location>
</feature>